<sequence length="51" mass="6041">MRDWLKSLEKLEKRIVSGVENLILCVLLWKDSLHFLLKLSFEAGSLYLKYT</sequence>
<proteinExistence type="predicted"/>
<name>A0A139Q2G4_STRMT</name>
<protein>
    <submittedName>
        <fullName evidence="1">Uncharacterized protein</fullName>
    </submittedName>
</protein>
<evidence type="ECO:0000313" key="2">
    <source>
        <dbReference type="Proteomes" id="UP000070136"/>
    </source>
</evidence>
<dbReference type="AlphaFoldDB" id="A0A139Q2G4"/>
<gene>
    <name evidence="1" type="ORF">SMIDD28_01954</name>
</gene>
<reference evidence="1 2" key="1">
    <citation type="submission" date="2016-01" db="EMBL/GenBank/DDBJ databases">
        <title>Highly variable Streptococcus oralis are common among viridans streptococci isolated from primates.</title>
        <authorList>
            <person name="Denapaite D."/>
            <person name="Rieger M."/>
            <person name="Koendgen S."/>
            <person name="Brueckner R."/>
            <person name="Ochigava I."/>
            <person name="Kappeler P."/>
            <person name="Maetz-Rensing K."/>
            <person name="Leendertz F."/>
            <person name="Hakenbeck R."/>
        </authorList>
    </citation>
    <scope>NUCLEOTIDE SEQUENCE [LARGE SCALE GENOMIC DNA]</scope>
    <source>
        <strain evidence="1 2">DD28</strain>
    </source>
</reference>
<dbReference type="Proteomes" id="UP000070136">
    <property type="component" value="Unassembled WGS sequence"/>
</dbReference>
<accession>A0A139Q2G4</accession>
<evidence type="ECO:0000313" key="1">
    <source>
        <dbReference type="EMBL" id="KXT96733.1"/>
    </source>
</evidence>
<organism evidence="1 2">
    <name type="scientific">Streptococcus mitis</name>
    <dbReference type="NCBI Taxonomy" id="28037"/>
    <lineage>
        <taxon>Bacteria</taxon>
        <taxon>Bacillati</taxon>
        <taxon>Bacillota</taxon>
        <taxon>Bacilli</taxon>
        <taxon>Lactobacillales</taxon>
        <taxon>Streptococcaceae</taxon>
        <taxon>Streptococcus</taxon>
        <taxon>Streptococcus mitis group</taxon>
    </lineage>
</organism>
<dbReference type="EMBL" id="LQOA01000052">
    <property type="protein sequence ID" value="KXT96733.1"/>
    <property type="molecule type" value="Genomic_DNA"/>
</dbReference>
<comment type="caution">
    <text evidence="1">The sequence shown here is derived from an EMBL/GenBank/DDBJ whole genome shotgun (WGS) entry which is preliminary data.</text>
</comment>
<dbReference type="PATRIC" id="fig|28037.234.peg.2042"/>